<name>A0A1B4XDL2_9GAMM</name>
<dbReference type="InterPro" id="IPR036922">
    <property type="entry name" value="Rieske_2Fe-2S_sf"/>
</dbReference>
<evidence type="ECO:0000256" key="5">
    <source>
        <dbReference type="ARBA" id="ARBA00023014"/>
    </source>
</evidence>
<dbReference type="SUPFAM" id="SSF52218">
    <property type="entry name" value="Flavoproteins"/>
    <property type="match status" value="1"/>
</dbReference>
<dbReference type="KEGG" id="slim:SCL_0577"/>
<keyword evidence="11" id="KW-1185">Reference proteome</keyword>
<evidence type="ECO:0000256" key="6">
    <source>
        <dbReference type="ARBA" id="ARBA00034078"/>
    </source>
</evidence>
<keyword evidence="5" id="KW-0411">Iron-sulfur</keyword>
<evidence type="ECO:0000256" key="1">
    <source>
        <dbReference type="ARBA" id="ARBA00022643"/>
    </source>
</evidence>
<evidence type="ECO:0000256" key="8">
    <source>
        <dbReference type="SAM" id="MobiDB-lite"/>
    </source>
</evidence>
<evidence type="ECO:0000256" key="7">
    <source>
        <dbReference type="ARBA" id="ARBA00038001"/>
    </source>
</evidence>
<dbReference type="Pfam" id="PF03358">
    <property type="entry name" value="FMN_red"/>
    <property type="match status" value="1"/>
</dbReference>
<dbReference type="Pfam" id="PF00355">
    <property type="entry name" value="Rieske"/>
    <property type="match status" value="1"/>
</dbReference>
<dbReference type="Proteomes" id="UP000243180">
    <property type="component" value="Chromosome"/>
</dbReference>
<reference evidence="10 11" key="1">
    <citation type="submission" date="2015-05" db="EMBL/GenBank/DDBJ databases">
        <title>Complete genome sequence of a sulfur-oxidizing gammaproteobacterium strain HA5.</title>
        <authorList>
            <person name="Miura A."/>
            <person name="Kojima H."/>
            <person name="Fukui M."/>
        </authorList>
    </citation>
    <scope>NUCLEOTIDE SEQUENCE [LARGE SCALE GENOMIC DNA]</scope>
    <source>
        <strain evidence="10 11">HA5</strain>
    </source>
</reference>
<keyword evidence="2" id="KW-0001">2Fe-2S</keyword>
<dbReference type="SUPFAM" id="SSF50022">
    <property type="entry name" value="ISP domain"/>
    <property type="match status" value="1"/>
</dbReference>
<keyword evidence="1" id="KW-0285">Flavoprotein</keyword>
<keyword evidence="1" id="KW-0288">FMN</keyword>
<dbReference type="InterPro" id="IPR005025">
    <property type="entry name" value="FMN_Rdtase-like_dom"/>
</dbReference>
<dbReference type="CDD" id="cd03467">
    <property type="entry name" value="Rieske"/>
    <property type="match status" value="1"/>
</dbReference>
<protein>
    <recommendedName>
        <fullName evidence="9">Rieske domain-containing protein</fullName>
    </recommendedName>
</protein>
<dbReference type="GO" id="GO:0016491">
    <property type="term" value="F:oxidoreductase activity"/>
    <property type="evidence" value="ECO:0007669"/>
    <property type="project" value="InterPro"/>
</dbReference>
<comment type="similarity">
    <text evidence="7">Belongs to the bacterial ring-hydroxylating dioxygenase ferredoxin component family.</text>
</comment>
<dbReference type="AlphaFoldDB" id="A0A1B4XDL2"/>
<dbReference type="PANTHER" id="PTHR21496">
    <property type="entry name" value="FERREDOXIN-RELATED"/>
    <property type="match status" value="1"/>
</dbReference>
<dbReference type="InterPro" id="IPR029039">
    <property type="entry name" value="Flavoprotein-like_sf"/>
</dbReference>
<gene>
    <name evidence="10" type="ORF">SCL_0577</name>
</gene>
<evidence type="ECO:0000256" key="4">
    <source>
        <dbReference type="ARBA" id="ARBA00023004"/>
    </source>
</evidence>
<organism evidence="10 11">
    <name type="scientific">Sulfuricaulis limicola</name>
    <dbReference type="NCBI Taxonomy" id="1620215"/>
    <lineage>
        <taxon>Bacteria</taxon>
        <taxon>Pseudomonadati</taxon>
        <taxon>Pseudomonadota</taxon>
        <taxon>Gammaproteobacteria</taxon>
        <taxon>Acidiferrobacterales</taxon>
        <taxon>Acidiferrobacteraceae</taxon>
        <taxon>Sulfuricaulis</taxon>
    </lineage>
</organism>
<dbReference type="GO" id="GO:0051537">
    <property type="term" value="F:2 iron, 2 sulfur cluster binding"/>
    <property type="evidence" value="ECO:0007669"/>
    <property type="project" value="UniProtKB-KW"/>
</dbReference>
<dbReference type="OrthoDB" id="9800167at2"/>
<feature type="domain" description="Rieske" evidence="9">
    <location>
        <begin position="6"/>
        <end position="102"/>
    </location>
</feature>
<feature type="region of interest" description="Disordered" evidence="8">
    <location>
        <begin position="104"/>
        <end position="127"/>
    </location>
</feature>
<dbReference type="Gene3D" id="3.40.50.360">
    <property type="match status" value="1"/>
</dbReference>
<sequence length="366" mass="41348">MDKKSWHDLGAAGNFRKAPVTEVSAGNTKLAITWQDGKFGAVSGICNHAGGPLGQGHLDGEYVVCPWHHWKFHCRTGLGEPGYEEDAVPSHAVKEEGGHLFVQLEPQTPRRKKPHPPHPLERPIRRQEGPIRVAGISATTMDRDHPRYSTSEALLQVALDHATTELQCETRLIRLDELRFRHCEGYYSKSARACTWPCSITQMDPEDQMDQVYEALVHWADVVLLATPIRWGASGSLHYKMAERLNCVQNQITIRDRVLIQNKVAGFIIMGGQDNVQDVAGHLLGFYSELGFQFPQFPYIAHSRGWSAEDMERNVQHVQHSEELRRGARELVHRSVDFARLMLQHVGAVEKTERGGRKAHRLDIET</sequence>
<dbReference type="PROSITE" id="PS51296">
    <property type="entry name" value="RIESKE"/>
    <property type="match status" value="1"/>
</dbReference>
<dbReference type="InParanoid" id="A0A1B4XDL2"/>
<proteinExistence type="inferred from homology"/>
<evidence type="ECO:0000259" key="9">
    <source>
        <dbReference type="PROSITE" id="PS51296"/>
    </source>
</evidence>
<feature type="compositionally biased region" description="Basic and acidic residues" evidence="8">
    <location>
        <begin position="118"/>
        <end position="127"/>
    </location>
</feature>
<evidence type="ECO:0000256" key="2">
    <source>
        <dbReference type="ARBA" id="ARBA00022714"/>
    </source>
</evidence>
<dbReference type="Gene3D" id="2.102.10.10">
    <property type="entry name" value="Rieske [2Fe-2S] iron-sulphur domain"/>
    <property type="match status" value="1"/>
</dbReference>
<evidence type="ECO:0000313" key="11">
    <source>
        <dbReference type="Proteomes" id="UP000243180"/>
    </source>
</evidence>
<evidence type="ECO:0000313" key="10">
    <source>
        <dbReference type="EMBL" id="BAV32899.1"/>
    </source>
</evidence>
<comment type="cofactor">
    <cofactor evidence="6">
        <name>[2Fe-2S] cluster</name>
        <dbReference type="ChEBI" id="CHEBI:190135"/>
    </cofactor>
</comment>
<evidence type="ECO:0000256" key="3">
    <source>
        <dbReference type="ARBA" id="ARBA00022723"/>
    </source>
</evidence>
<dbReference type="GO" id="GO:0046872">
    <property type="term" value="F:metal ion binding"/>
    <property type="evidence" value="ECO:0007669"/>
    <property type="project" value="UniProtKB-KW"/>
</dbReference>
<dbReference type="InterPro" id="IPR017941">
    <property type="entry name" value="Rieske_2Fe-2S"/>
</dbReference>
<keyword evidence="4" id="KW-0408">Iron</keyword>
<dbReference type="EMBL" id="AP014879">
    <property type="protein sequence ID" value="BAV32899.1"/>
    <property type="molecule type" value="Genomic_DNA"/>
</dbReference>
<keyword evidence="3" id="KW-0479">Metal-binding</keyword>
<dbReference type="PANTHER" id="PTHR21496:SF0">
    <property type="entry name" value="RIESKE DOMAIN-CONTAINING PROTEIN"/>
    <property type="match status" value="1"/>
</dbReference>
<accession>A0A1B4XDL2</accession>